<proteinExistence type="predicted"/>
<protein>
    <submittedName>
        <fullName evidence="2">Type I-B CRISPR-associated protein Cas5</fullName>
    </submittedName>
</protein>
<organism evidence="2">
    <name type="scientific">Dictyoglomus thermophilum</name>
    <dbReference type="NCBI Taxonomy" id="14"/>
    <lineage>
        <taxon>Bacteria</taxon>
        <taxon>Pseudomonadati</taxon>
        <taxon>Dictyoglomota</taxon>
        <taxon>Dictyoglomia</taxon>
        <taxon>Dictyoglomales</taxon>
        <taxon>Dictyoglomaceae</taxon>
        <taxon>Dictyoglomus</taxon>
    </lineage>
</organism>
<dbReference type="AlphaFoldDB" id="A0A7C3RKZ4"/>
<comment type="caution">
    <text evidence="2">The sequence shown here is derived from an EMBL/GenBank/DDBJ whole genome shotgun (WGS) entry which is preliminary data.</text>
</comment>
<gene>
    <name evidence="2" type="primary">cas5b</name>
    <name evidence="2" type="ORF">ENW00_00015</name>
</gene>
<dbReference type="GO" id="GO:0051607">
    <property type="term" value="P:defense response to virus"/>
    <property type="evidence" value="ECO:0007669"/>
    <property type="project" value="UniProtKB-KW"/>
</dbReference>
<dbReference type="InterPro" id="IPR013337">
    <property type="entry name" value="CRISPR-assoc_prot_Cas5_Tneap"/>
</dbReference>
<evidence type="ECO:0000313" key="2">
    <source>
        <dbReference type="EMBL" id="HFX12537.1"/>
    </source>
</evidence>
<reference evidence="2" key="1">
    <citation type="journal article" date="2020" name="mSystems">
        <title>Genome- and Community-Level Interaction Insights into Carbon Utilization and Element Cycling Functions of Hydrothermarchaeota in Hydrothermal Sediment.</title>
        <authorList>
            <person name="Zhou Z."/>
            <person name="Liu Y."/>
            <person name="Xu W."/>
            <person name="Pan J."/>
            <person name="Luo Z.H."/>
            <person name="Li M."/>
        </authorList>
    </citation>
    <scope>NUCLEOTIDE SEQUENCE [LARGE SCALE GENOMIC DNA]</scope>
    <source>
        <strain evidence="2">SpSt-81</strain>
    </source>
</reference>
<evidence type="ECO:0000256" key="1">
    <source>
        <dbReference type="ARBA" id="ARBA00023118"/>
    </source>
</evidence>
<dbReference type="Pfam" id="PF09704">
    <property type="entry name" value="Cas_Cas5d"/>
    <property type="match status" value="1"/>
</dbReference>
<dbReference type="EMBL" id="DTIN01000001">
    <property type="protein sequence ID" value="HFX12537.1"/>
    <property type="molecule type" value="Genomic_DNA"/>
</dbReference>
<name>A0A7C3RKZ4_DICTH</name>
<dbReference type="InterPro" id="IPR021124">
    <property type="entry name" value="CRISPR-assoc_prot_Cas5"/>
</dbReference>
<dbReference type="InterPro" id="IPR013422">
    <property type="entry name" value="CRISPR-assoc_prot_Cas5_N"/>
</dbReference>
<sequence>MGDKITALKIKIYQPQAHYRIPFTYQRRHTYPIPPYSTVLGLIANVLGIRNIPGQEEPCIEENCDCPYHKFKNIKISICGKFQAKTSEYVWFRNLSKDAHLGRFVVINNRYVAGHIEHIGGQSPCTVDILNDVEILVYLYHQDNSFLEEIKESFENPINRGSPLHLGRAEDWIVIKEIKYVDLEIGEINGNYGYFFWIPERNFNNYSVIDKVEGLIYNLPTFYKIKDGIRVFDFIRTKLNDGNIGEIFSFIDKSERNSDLKEGIPIFFADLKGG</sequence>
<dbReference type="Gene3D" id="3.30.70.2660">
    <property type="match status" value="1"/>
</dbReference>
<keyword evidence="1" id="KW-0051">Antiviral defense</keyword>
<dbReference type="NCBIfam" id="TIGR01895">
    <property type="entry name" value="cas_Cas5t"/>
    <property type="match status" value="1"/>
</dbReference>
<accession>A0A7C3RKZ4</accession>
<dbReference type="GO" id="GO:0043571">
    <property type="term" value="P:maintenance of CRISPR repeat elements"/>
    <property type="evidence" value="ECO:0007669"/>
    <property type="project" value="InterPro"/>
</dbReference>
<dbReference type="NCBIfam" id="TIGR02593">
    <property type="entry name" value="CRISPR_cas5"/>
    <property type="match status" value="1"/>
</dbReference>